<protein>
    <recommendedName>
        <fullName evidence="2">BRCT domain-containing protein</fullName>
    </recommendedName>
</protein>
<feature type="compositionally biased region" description="Basic and acidic residues" evidence="1">
    <location>
        <begin position="543"/>
        <end position="553"/>
    </location>
</feature>
<feature type="region of interest" description="Disordered" evidence="1">
    <location>
        <begin position="385"/>
        <end position="407"/>
    </location>
</feature>
<feature type="compositionally biased region" description="Basic and acidic residues" evidence="1">
    <location>
        <begin position="611"/>
        <end position="622"/>
    </location>
</feature>
<evidence type="ECO:0000256" key="1">
    <source>
        <dbReference type="SAM" id="MobiDB-lite"/>
    </source>
</evidence>
<feature type="compositionally biased region" description="Polar residues" evidence="1">
    <location>
        <begin position="670"/>
        <end position="682"/>
    </location>
</feature>
<feature type="region of interest" description="Disordered" evidence="1">
    <location>
        <begin position="65"/>
        <end position="105"/>
    </location>
</feature>
<dbReference type="Gene3D" id="3.40.50.10190">
    <property type="entry name" value="BRCT domain"/>
    <property type="match status" value="1"/>
</dbReference>
<feature type="region of interest" description="Disordered" evidence="1">
    <location>
        <begin position="526"/>
        <end position="682"/>
    </location>
</feature>
<reference evidence="3 4" key="1">
    <citation type="journal article" date="2021" name="BMC Biol.">
        <title>Horizontally acquired antibacterial genes associated with adaptive radiation of ladybird beetles.</title>
        <authorList>
            <person name="Li H.S."/>
            <person name="Tang X.F."/>
            <person name="Huang Y.H."/>
            <person name="Xu Z.Y."/>
            <person name="Chen M.L."/>
            <person name="Du X.Y."/>
            <person name="Qiu B.Y."/>
            <person name="Chen P.T."/>
            <person name="Zhang W."/>
            <person name="Slipinski A."/>
            <person name="Escalona H.E."/>
            <person name="Waterhouse R.M."/>
            <person name="Zwick A."/>
            <person name="Pang H."/>
        </authorList>
    </citation>
    <scope>NUCLEOTIDE SEQUENCE [LARGE SCALE GENOMIC DNA]</scope>
    <source>
        <strain evidence="3">SYSU2018</strain>
    </source>
</reference>
<dbReference type="InterPro" id="IPR001357">
    <property type="entry name" value="BRCT_dom"/>
</dbReference>
<comment type="caution">
    <text evidence="3">The sequence shown here is derived from an EMBL/GenBank/DDBJ whole genome shotgun (WGS) entry which is preliminary data.</text>
</comment>
<dbReference type="InterPro" id="IPR022047">
    <property type="entry name" value="Microcephalin-like"/>
</dbReference>
<feature type="compositionally biased region" description="Low complexity" evidence="1">
    <location>
        <begin position="386"/>
        <end position="396"/>
    </location>
</feature>
<feature type="compositionally biased region" description="Basic and acidic residues" evidence="1">
    <location>
        <begin position="658"/>
        <end position="669"/>
    </location>
</feature>
<gene>
    <name evidence="3" type="ORF">HHI36_018620</name>
</gene>
<dbReference type="SMART" id="SM00292">
    <property type="entry name" value="BRCT"/>
    <property type="match status" value="1"/>
</dbReference>
<accession>A0ABD2P0P3</accession>
<keyword evidence="4" id="KW-1185">Reference proteome</keyword>
<feature type="compositionally biased region" description="Low complexity" evidence="1">
    <location>
        <begin position="598"/>
        <end position="608"/>
    </location>
</feature>
<evidence type="ECO:0000313" key="4">
    <source>
        <dbReference type="Proteomes" id="UP001516400"/>
    </source>
</evidence>
<dbReference type="EMBL" id="JABFTP020000165">
    <property type="protein sequence ID" value="KAL3284459.1"/>
    <property type="molecule type" value="Genomic_DNA"/>
</dbReference>
<dbReference type="Proteomes" id="UP001516400">
    <property type="component" value="Unassembled WGS sequence"/>
</dbReference>
<dbReference type="SUPFAM" id="SSF52113">
    <property type="entry name" value="BRCT domain"/>
    <property type="match status" value="1"/>
</dbReference>
<feature type="compositionally biased region" description="Basic and acidic residues" evidence="1">
    <location>
        <begin position="637"/>
        <end position="647"/>
    </location>
</feature>
<feature type="compositionally biased region" description="Low complexity" evidence="1">
    <location>
        <begin position="531"/>
        <end position="542"/>
    </location>
</feature>
<dbReference type="InterPro" id="IPR036420">
    <property type="entry name" value="BRCT_dom_sf"/>
</dbReference>
<evidence type="ECO:0000313" key="3">
    <source>
        <dbReference type="EMBL" id="KAL3284459.1"/>
    </source>
</evidence>
<dbReference type="PANTHER" id="PTHR14625:SF3">
    <property type="entry name" value="MICROCEPHALIN"/>
    <property type="match status" value="1"/>
</dbReference>
<feature type="compositionally biased region" description="Polar residues" evidence="1">
    <location>
        <begin position="554"/>
        <end position="592"/>
    </location>
</feature>
<feature type="compositionally biased region" description="Basic and acidic residues" evidence="1">
    <location>
        <begin position="79"/>
        <end position="88"/>
    </location>
</feature>
<dbReference type="PROSITE" id="PS50172">
    <property type="entry name" value="BRCT"/>
    <property type="match status" value="1"/>
</dbReference>
<feature type="compositionally biased region" description="Low complexity" evidence="1">
    <location>
        <begin position="90"/>
        <end position="105"/>
    </location>
</feature>
<feature type="domain" description="BRCT" evidence="2">
    <location>
        <begin position="109"/>
        <end position="199"/>
    </location>
</feature>
<dbReference type="Pfam" id="PF12738">
    <property type="entry name" value="PTCB-BRCT"/>
    <property type="match status" value="1"/>
</dbReference>
<dbReference type="AlphaFoldDB" id="A0ABD2P0P3"/>
<dbReference type="CDD" id="cd17716">
    <property type="entry name" value="BRCT_microcephalin_rpt1"/>
    <property type="match status" value="1"/>
</dbReference>
<name>A0ABD2P0P3_9CUCU</name>
<dbReference type="PANTHER" id="PTHR14625">
    <property type="entry name" value="MICROCEPHALIN"/>
    <property type="match status" value="1"/>
</dbReference>
<organism evidence="3 4">
    <name type="scientific">Cryptolaemus montrouzieri</name>
    <dbReference type="NCBI Taxonomy" id="559131"/>
    <lineage>
        <taxon>Eukaryota</taxon>
        <taxon>Metazoa</taxon>
        <taxon>Ecdysozoa</taxon>
        <taxon>Arthropoda</taxon>
        <taxon>Hexapoda</taxon>
        <taxon>Insecta</taxon>
        <taxon>Pterygota</taxon>
        <taxon>Neoptera</taxon>
        <taxon>Endopterygota</taxon>
        <taxon>Coleoptera</taxon>
        <taxon>Polyphaga</taxon>
        <taxon>Cucujiformia</taxon>
        <taxon>Coccinelloidea</taxon>
        <taxon>Coccinellidae</taxon>
        <taxon>Scymninae</taxon>
        <taxon>Scymnini</taxon>
        <taxon>Cryptolaemus</taxon>
    </lineage>
</organism>
<evidence type="ECO:0000259" key="2">
    <source>
        <dbReference type="PROSITE" id="PS50172"/>
    </source>
</evidence>
<sequence>MKRRSEAGLPSTGDEFNLKLFEHALKDPITKNAVLKLLTSQNKSVFELFNNNSLNNVTKSPVRKLKKRDHCESPTALLRRRELEKINRPESAQSNSSEQSSSSKNSALNFENILNGVKVYVEINSNGNDRSAGAKALLRSMGAIVRDQFTRDVTHVIFKDGSYQTYQRAKLLKVHFVSVLWLEASRRNGVRVPEKDYPALGTKNYDKNISLICSQIQKDYEDVIREEVRHSLQSGFPLPSTKSLLENRRKTIASTSKLFDTSTNSINSGPCEEMESILSKFREQSQQSEASSKIYSVHNVDEDLLNLSKTIEDRLNSNSTNSFESSNSILGRKNSNILVSDSDCSMANRCLSRSSGKSVILEDSFDAVTPVEPLDVMSSNMEITCSNDSDNSDSMSLISRRQTPKRKSKNITTNMDLTNLNAETSCQRNDISEGNTGSILNSIKGSILNSISYFTKTPILDERNSKKQKLDNKENCNLLTSDDDVNEADLIYNCKTPKLKNIKEKQIPSEKYLGRKLIINSEEQVGNVAKSSTTPLRTSTSSEKARIPSENEKNSPNVSSSRIPDSTEGVRNSKGNKTISTDAPSSRMSNNSNKERTTTGNKTGSKGSLRLSDKDRNSKENEIISVAMSPLQISNKSNEEGNSKENKTNSIDMSSLRISDKGETSRENKTGSTDMSSKNIRK</sequence>
<proteinExistence type="predicted"/>